<dbReference type="AlphaFoldDB" id="A0A6V2WD90"/>
<keyword evidence="1" id="KW-0472">Membrane</keyword>
<dbReference type="EMBL" id="HBIU01036537">
    <property type="protein sequence ID" value="CAE0638023.1"/>
    <property type="molecule type" value="Transcribed_RNA"/>
</dbReference>
<evidence type="ECO:0000256" key="1">
    <source>
        <dbReference type="SAM" id="Phobius"/>
    </source>
</evidence>
<organism evidence="2">
    <name type="scientific">Heterosigma akashiwo</name>
    <name type="common">Chromophytic alga</name>
    <name type="synonym">Heterosigma carterae</name>
    <dbReference type="NCBI Taxonomy" id="2829"/>
    <lineage>
        <taxon>Eukaryota</taxon>
        <taxon>Sar</taxon>
        <taxon>Stramenopiles</taxon>
        <taxon>Ochrophyta</taxon>
        <taxon>Raphidophyceae</taxon>
        <taxon>Chattonellales</taxon>
        <taxon>Chattonellaceae</taxon>
        <taxon>Heterosigma</taxon>
    </lineage>
</organism>
<sequence length="288" mass="32333">MYERKSGGGETNEVTAGTPGAFLTAQDIRQGRIRGTYPAPTPKQIALQNALAKKLQGRESRSIMSARAGTILSFIWLVVSLLIIGGSIYEYWQPWDTTELRCGTAGGLNSGECILETHVQGLVEEIKFEVDQMSNPALCRIHPRKEMLIYDTEEFSGLGVNMQRQVYWTFCFSLIDVHIDTKQMPFQIRDQDILLPQEEEEESRQTDRRQVKVVSATRFQMPRRKAAEHVQELEALLTAPGGGGGLALRMKAPWKGWAVGTMIFGYASLCFLLFFGDWGQKKRGPKQA</sequence>
<proteinExistence type="predicted"/>
<keyword evidence="1" id="KW-0812">Transmembrane</keyword>
<gene>
    <name evidence="2" type="ORF">HAKA00212_LOCUS16800</name>
</gene>
<protein>
    <submittedName>
        <fullName evidence="2">Uncharacterized protein</fullName>
    </submittedName>
</protein>
<feature type="transmembrane region" description="Helical" evidence="1">
    <location>
        <begin position="256"/>
        <end position="276"/>
    </location>
</feature>
<feature type="transmembrane region" description="Helical" evidence="1">
    <location>
        <begin position="68"/>
        <end position="89"/>
    </location>
</feature>
<keyword evidence="1" id="KW-1133">Transmembrane helix</keyword>
<evidence type="ECO:0000313" key="2">
    <source>
        <dbReference type="EMBL" id="CAE0638023.1"/>
    </source>
</evidence>
<name>A0A6V2WD90_HETAK</name>
<accession>A0A6V2WD90</accession>
<reference evidence="2" key="1">
    <citation type="submission" date="2021-01" db="EMBL/GenBank/DDBJ databases">
        <authorList>
            <person name="Corre E."/>
            <person name="Pelletier E."/>
            <person name="Niang G."/>
            <person name="Scheremetjew M."/>
            <person name="Finn R."/>
            <person name="Kale V."/>
            <person name="Holt S."/>
            <person name="Cochrane G."/>
            <person name="Meng A."/>
            <person name="Brown T."/>
            <person name="Cohen L."/>
        </authorList>
    </citation>
    <scope>NUCLEOTIDE SEQUENCE</scope>
    <source>
        <strain evidence="2">CCMP3107</strain>
    </source>
</reference>